<comment type="caution">
    <text evidence="2">The sequence shown here is derived from an EMBL/GenBank/DDBJ whole genome shotgun (WGS) entry which is preliminary data.</text>
</comment>
<name>A0ABV5FU37_9MICC</name>
<evidence type="ECO:0000256" key="1">
    <source>
        <dbReference type="SAM" id="MobiDB-lite"/>
    </source>
</evidence>
<evidence type="ECO:0000313" key="2">
    <source>
        <dbReference type="EMBL" id="MFB9070150.1"/>
    </source>
</evidence>
<evidence type="ECO:0000313" key="3">
    <source>
        <dbReference type="Proteomes" id="UP001589575"/>
    </source>
</evidence>
<organism evidence="2 3">
    <name type="scientific">Citricoccus parietis</name>
    <dbReference type="NCBI Taxonomy" id="592307"/>
    <lineage>
        <taxon>Bacteria</taxon>
        <taxon>Bacillati</taxon>
        <taxon>Actinomycetota</taxon>
        <taxon>Actinomycetes</taxon>
        <taxon>Micrococcales</taxon>
        <taxon>Micrococcaceae</taxon>
        <taxon>Citricoccus</taxon>
    </lineage>
</organism>
<accession>A0ABV5FU37</accession>
<sequence length="56" mass="6039">MQSGVQGLQPPAANGVRMLCDLTRRDARSGVLAPPVDEEQRGHGLPPDHRLNLDVP</sequence>
<feature type="region of interest" description="Disordered" evidence="1">
    <location>
        <begin position="30"/>
        <end position="56"/>
    </location>
</feature>
<proteinExistence type="predicted"/>
<protein>
    <submittedName>
        <fullName evidence="2">Uncharacterized protein</fullName>
    </submittedName>
</protein>
<dbReference type="EMBL" id="JBHMFI010000001">
    <property type="protein sequence ID" value="MFB9070150.1"/>
    <property type="molecule type" value="Genomic_DNA"/>
</dbReference>
<keyword evidence="3" id="KW-1185">Reference proteome</keyword>
<reference evidence="2 3" key="1">
    <citation type="submission" date="2024-09" db="EMBL/GenBank/DDBJ databases">
        <authorList>
            <person name="Sun Q."/>
            <person name="Mori K."/>
        </authorList>
    </citation>
    <scope>NUCLEOTIDE SEQUENCE [LARGE SCALE GENOMIC DNA]</scope>
    <source>
        <strain evidence="2 3">CCM 7609</strain>
    </source>
</reference>
<gene>
    <name evidence="2" type="ORF">ACFFX0_02655</name>
</gene>
<feature type="compositionally biased region" description="Basic and acidic residues" evidence="1">
    <location>
        <begin position="38"/>
        <end position="56"/>
    </location>
</feature>
<dbReference type="Proteomes" id="UP001589575">
    <property type="component" value="Unassembled WGS sequence"/>
</dbReference>